<feature type="compositionally biased region" description="Basic and acidic residues" evidence="1">
    <location>
        <begin position="59"/>
        <end position="71"/>
    </location>
</feature>
<proteinExistence type="predicted"/>
<keyword evidence="3" id="KW-1185">Reference proteome</keyword>
<dbReference type="EMBL" id="KQ965858">
    <property type="protein sequence ID" value="KXS09566.1"/>
    <property type="molecule type" value="Genomic_DNA"/>
</dbReference>
<protein>
    <submittedName>
        <fullName evidence="2">Uncharacterized protein</fullName>
    </submittedName>
</protein>
<feature type="compositionally biased region" description="Basic and acidic residues" evidence="1">
    <location>
        <begin position="109"/>
        <end position="131"/>
    </location>
</feature>
<dbReference type="Proteomes" id="UP000070544">
    <property type="component" value="Unassembled WGS sequence"/>
</dbReference>
<accession>A0A138ZYI7</accession>
<organism evidence="2 3">
    <name type="scientific">Gonapodya prolifera (strain JEL478)</name>
    <name type="common">Monoblepharis prolifera</name>
    <dbReference type="NCBI Taxonomy" id="1344416"/>
    <lineage>
        <taxon>Eukaryota</taxon>
        <taxon>Fungi</taxon>
        <taxon>Fungi incertae sedis</taxon>
        <taxon>Chytridiomycota</taxon>
        <taxon>Chytridiomycota incertae sedis</taxon>
        <taxon>Monoblepharidomycetes</taxon>
        <taxon>Monoblepharidales</taxon>
        <taxon>Gonapodyaceae</taxon>
        <taxon>Gonapodya</taxon>
    </lineage>
</organism>
<gene>
    <name evidence="2" type="ORF">M427DRAFT_219924</name>
</gene>
<evidence type="ECO:0000313" key="2">
    <source>
        <dbReference type="EMBL" id="KXS09566.1"/>
    </source>
</evidence>
<evidence type="ECO:0000256" key="1">
    <source>
        <dbReference type="SAM" id="MobiDB-lite"/>
    </source>
</evidence>
<feature type="region of interest" description="Disordered" evidence="1">
    <location>
        <begin position="1"/>
        <end position="151"/>
    </location>
</feature>
<sequence length="151" mass="16741">MKPVTPSLLDRAPQEIIADAKTSLVPPNGRNAPASNVQEEEEDEAKDVIPDEPWSSEQRGLDIADDVRPDIPDEPWSSEQRSGDDFSPAQSEIPDEPWASEQRGVDGTGAERKSTPRGEVGGDEKQEQEQKENEEEQEEVDEVGLFYIAKL</sequence>
<evidence type="ECO:0000313" key="3">
    <source>
        <dbReference type="Proteomes" id="UP000070544"/>
    </source>
</evidence>
<name>A0A138ZYI7_GONPJ</name>
<dbReference type="AlphaFoldDB" id="A0A138ZYI7"/>
<reference evidence="2 3" key="1">
    <citation type="journal article" date="2015" name="Genome Biol. Evol.">
        <title>Phylogenomic analyses indicate that early fungi evolved digesting cell walls of algal ancestors of land plants.</title>
        <authorList>
            <person name="Chang Y."/>
            <person name="Wang S."/>
            <person name="Sekimoto S."/>
            <person name="Aerts A.L."/>
            <person name="Choi C."/>
            <person name="Clum A."/>
            <person name="LaButti K.M."/>
            <person name="Lindquist E.A."/>
            <person name="Yee Ngan C."/>
            <person name="Ohm R.A."/>
            <person name="Salamov A.A."/>
            <person name="Grigoriev I.V."/>
            <person name="Spatafora J.W."/>
            <person name="Berbee M.L."/>
        </authorList>
    </citation>
    <scope>NUCLEOTIDE SEQUENCE [LARGE SCALE GENOMIC DNA]</scope>
    <source>
        <strain evidence="2 3">JEL478</strain>
    </source>
</reference>
<feature type="compositionally biased region" description="Acidic residues" evidence="1">
    <location>
        <begin position="132"/>
        <end position="142"/>
    </location>
</feature>
<dbReference type="OrthoDB" id="10624486at2759"/>